<comment type="caution">
    <text evidence="1">The sequence shown here is derived from an EMBL/GenBank/DDBJ whole genome shotgun (WGS) entry which is preliminary data.</text>
</comment>
<organism evidence="1">
    <name type="scientific">marine sediment metagenome</name>
    <dbReference type="NCBI Taxonomy" id="412755"/>
    <lineage>
        <taxon>unclassified sequences</taxon>
        <taxon>metagenomes</taxon>
        <taxon>ecological metagenomes</taxon>
    </lineage>
</organism>
<dbReference type="EMBL" id="LAZR01013004">
    <property type="protein sequence ID" value="KKM24042.1"/>
    <property type="molecule type" value="Genomic_DNA"/>
</dbReference>
<proteinExistence type="predicted"/>
<evidence type="ECO:0000313" key="1">
    <source>
        <dbReference type="EMBL" id="KKM24042.1"/>
    </source>
</evidence>
<gene>
    <name evidence="1" type="ORF">LCGC14_1609170</name>
</gene>
<name>A0A0F9I988_9ZZZZ</name>
<reference evidence="1" key="1">
    <citation type="journal article" date="2015" name="Nature">
        <title>Complex archaea that bridge the gap between prokaryotes and eukaryotes.</title>
        <authorList>
            <person name="Spang A."/>
            <person name="Saw J.H."/>
            <person name="Jorgensen S.L."/>
            <person name="Zaremba-Niedzwiedzka K."/>
            <person name="Martijn J."/>
            <person name="Lind A.E."/>
            <person name="van Eijk R."/>
            <person name="Schleper C."/>
            <person name="Guy L."/>
            <person name="Ettema T.J."/>
        </authorList>
    </citation>
    <scope>NUCLEOTIDE SEQUENCE</scope>
</reference>
<dbReference type="AlphaFoldDB" id="A0A0F9I988"/>
<protein>
    <submittedName>
        <fullName evidence="1">Uncharacterized protein</fullName>
    </submittedName>
</protein>
<accession>A0A0F9I988</accession>
<sequence>MTIDEAIEIGTTLNHPMQSKINMEEWEAIQLLIEAGKRLAFNRLNTIASSDELLPGETE</sequence>